<keyword evidence="2" id="KW-0472">Membrane</keyword>
<evidence type="ECO:0000313" key="4">
    <source>
        <dbReference type="Proteomes" id="UP000886476"/>
    </source>
</evidence>
<evidence type="ECO:0000256" key="1">
    <source>
        <dbReference type="SAM" id="Coils"/>
    </source>
</evidence>
<feature type="transmembrane region" description="Helical" evidence="2">
    <location>
        <begin position="259"/>
        <end position="282"/>
    </location>
</feature>
<evidence type="ECO:0000313" key="3">
    <source>
        <dbReference type="EMBL" id="NPU63606.1"/>
    </source>
</evidence>
<proteinExistence type="predicted"/>
<organism evidence="3 4">
    <name type="scientific">Bradyrhizobium aeschynomenes</name>
    <dbReference type="NCBI Taxonomy" id="2734909"/>
    <lineage>
        <taxon>Bacteria</taxon>
        <taxon>Pseudomonadati</taxon>
        <taxon>Pseudomonadota</taxon>
        <taxon>Alphaproteobacteria</taxon>
        <taxon>Hyphomicrobiales</taxon>
        <taxon>Nitrobacteraceae</taxon>
        <taxon>Bradyrhizobium</taxon>
    </lineage>
</organism>
<keyword evidence="4" id="KW-1185">Reference proteome</keyword>
<feature type="coiled-coil region" evidence="1">
    <location>
        <begin position="168"/>
        <end position="212"/>
    </location>
</feature>
<dbReference type="EMBL" id="JABFDN010000001">
    <property type="protein sequence ID" value="NPU63606.1"/>
    <property type="molecule type" value="Genomic_DNA"/>
</dbReference>
<keyword evidence="1" id="KW-0175">Coiled coil</keyword>
<accession>A0ABX2C5Q3</accession>
<reference evidence="3" key="1">
    <citation type="submission" date="2020-05" db="EMBL/GenBank/DDBJ databases">
        <title>Nod-independent and nitrogen-fixing Bradyrhizobium aeschynomene sp. nov. isolated from nodules of Aeschynomene indica.</title>
        <authorList>
            <person name="Zhang Z."/>
        </authorList>
    </citation>
    <scope>NUCLEOTIDE SEQUENCE</scope>
    <source>
        <strain evidence="3">83012</strain>
    </source>
</reference>
<feature type="transmembrane region" description="Helical" evidence="2">
    <location>
        <begin position="294"/>
        <end position="318"/>
    </location>
</feature>
<evidence type="ECO:0000256" key="2">
    <source>
        <dbReference type="SAM" id="Phobius"/>
    </source>
</evidence>
<name>A0ABX2C5Q3_9BRAD</name>
<gene>
    <name evidence="3" type="ORF">HL667_01180</name>
</gene>
<comment type="caution">
    <text evidence="3">The sequence shown here is derived from an EMBL/GenBank/DDBJ whole genome shotgun (WGS) entry which is preliminary data.</text>
</comment>
<sequence length="436" mass="47335">MSDQVVSLENRSLQQSPADQGSYRRAGAVALLSFSALVCALAVIFLAATLSQGRLASVLVNGINVSIWRLDAVQAQWQSLQALEVERRDILRKAERLVAEAQYAQIKLAPELAAAKLRALSAARNLAQQASDVVPGLADDVGRLDDLSKIADRFTREQSKFADFKDSLSDFRSKYEAHEATLVEANRRDKDYDAASAEVKRLAEEIAATRSSIDGIISFGQPALDATTKGRIENALYELSPTTFFGEMFRKIVTLQPDILTLCLVVLMGVLGGSLQIASSFFSAEGRVSPGNYFLRLGFGAVTALAIFVLAKAGVVIVADPSKLGGESPINPYFVSFVAIVSGLMSERAVVAVQRQGEQFFANADVGTPRWARSDLHDMIEGDLTVDALARYLKTSDKTEVDAILAGQKPASAVDQQTIALYLRREIRDLFSDLPR</sequence>
<protein>
    <submittedName>
        <fullName evidence="3">Uncharacterized protein</fullName>
    </submittedName>
</protein>
<dbReference type="Proteomes" id="UP000886476">
    <property type="component" value="Unassembled WGS sequence"/>
</dbReference>
<keyword evidence="2" id="KW-1133">Transmembrane helix</keyword>
<keyword evidence="2" id="KW-0812">Transmembrane</keyword>
<dbReference type="RefSeq" id="WP_172108212.1">
    <property type="nucleotide sequence ID" value="NZ_JABFDN010000001.1"/>
</dbReference>
<feature type="transmembrane region" description="Helical" evidence="2">
    <location>
        <begin position="26"/>
        <end position="48"/>
    </location>
</feature>